<sequence>MLTPSPETKAICERVARFIEQNLYPLEEEFLSYNWNDKWWEKLQELRRKVQGDGLWGLCLPKEFGGKALDIYQFSYIAEQLGRSPLGHYIFGCQAPDLGNIELLHQWGSREQKQRFLDPLVKGELRSCFGMTERQTAGSNPTLLKTRAEKIDGGYRINGEKWFTTSADGAAFCIVMAVTDPEASPHQRASMFLVPTDQEGFHLVQNISVMGHRGTGYFSHGELSLKDCIVGDESLIGERGRGFLLAQDRLGPGRIHHCMRWLGICQRVFQMICERAMSREISSSKRLADSDVIKSWIAELKCDIHSARLMVLDAAYKLSQGHGAKDEISMIKFYVASVLARVLDKGVQVHGALGMTDETVISFYYREERASRIYDGPDEVHKLSIAKRVLHDHR</sequence>
<dbReference type="PANTHER" id="PTHR48083:SF13">
    <property type="entry name" value="ACYL-COA DEHYDROGENASE FAMILY MEMBER 11"/>
    <property type="match status" value="1"/>
</dbReference>
<evidence type="ECO:0000256" key="4">
    <source>
        <dbReference type="ARBA" id="ARBA00022630"/>
    </source>
</evidence>
<organism evidence="11 12">
    <name type="scientific">Pseudobacteriovorax antillogorgiicola</name>
    <dbReference type="NCBI Taxonomy" id="1513793"/>
    <lineage>
        <taxon>Bacteria</taxon>
        <taxon>Pseudomonadati</taxon>
        <taxon>Bdellovibrionota</taxon>
        <taxon>Oligoflexia</taxon>
        <taxon>Oligoflexales</taxon>
        <taxon>Pseudobacteriovoracaceae</taxon>
        <taxon>Pseudobacteriovorax</taxon>
    </lineage>
</organism>
<dbReference type="InterPro" id="IPR009075">
    <property type="entry name" value="AcylCo_DH/oxidase_C"/>
</dbReference>
<dbReference type="Gene3D" id="1.20.140.10">
    <property type="entry name" value="Butyryl-CoA Dehydrogenase, subunit A, domain 3"/>
    <property type="match status" value="1"/>
</dbReference>
<dbReference type="Pfam" id="PF00441">
    <property type="entry name" value="Acyl-CoA_dh_1"/>
    <property type="match status" value="1"/>
</dbReference>
<evidence type="ECO:0000256" key="2">
    <source>
        <dbReference type="ARBA" id="ARBA00009347"/>
    </source>
</evidence>
<dbReference type="InterPro" id="IPR046373">
    <property type="entry name" value="Acyl-CoA_Oxase/DH_mid-dom_sf"/>
</dbReference>
<evidence type="ECO:0000259" key="9">
    <source>
        <dbReference type="Pfam" id="PF02770"/>
    </source>
</evidence>
<comment type="cofactor">
    <cofactor evidence="1 7">
        <name>FAD</name>
        <dbReference type="ChEBI" id="CHEBI:57692"/>
    </cofactor>
</comment>
<dbReference type="GO" id="GO:0050660">
    <property type="term" value="F:flavin adenine dinucleotide binding"/>
    <property type="evidence" value="ECO:0007669"/>
    <property type="project" value="InterPro"/>
</dbReference>
<feature type="domain" description="Acyl-CoA dehydrogenase/oxidase N-terminal" evidence="10">
    <location>
        <begin position="5"/>
        <end position="124"/>
    </location>
</feature>
<proteinExistence type="inferred from homology"/>
<dbReference type="STRING" id="1513793.SAMN06296036_108115"/>
<keyword evidence="6 7" id="KW-0560">Oxidoreductase</keyword>
<dbReference type="Gene3D" id="2.40.110.10">
    <property type="entry name" value="Butyryl-CoA Dehydrogenase, subunit A, domain 2"/>
    <property type="match status" value="1"/>
</dbReference>
<dbReference type="Gene3D" id="1.10.540.10">
    <property type="entry name" value="Acyl-CoA dehydrogenase/oxidase, N-terminal domain"/>
    <property type="match status" value="1"/>
</dbReference>
<dbReference type="FunFam" id="2.40.110.10:FF:000002">
    <property type="entry name" value="Acyl-CoA dehydrogenase fadE12"/>
    <property type="match status" value="1"/>
</dbReference>
<dbReference type="GO" id="GO:0005737">
    <property type="term" value="C:cytoplasm"/>
    <property type="evidence" value="ECO:0007669"/>
    <property type="project" value="TreeGrafter"/>
</dbReference>
<dbReference type="InterPro" id="IPR036250">
    <property type="entry name" value="AcylCo_DH-like_C"/>
</dbReference>
<evidence type="ECO:0000256" key="3">
    <source>
        <dbReference type="ARBA" id="ARBA00011738"/>
    </source>
</evidence>
<evidence type="ECO:0000313" key="12">
    <source>
        <dbReference type="Proteomes" id="UP000192907"/>
    </source>
</evidence>
<dbReference type="PANTHER" id="PTHR48083">
    <property type="entry name" value="MEDIUM-CHAIN SPECIFIC ACYL-COA DEHYDROGENASE, MITOCHONDRIAL-RELATED"/>
    <property type="match status" value="1"/>
</dbReference>
<feature type="domain" description="Acyl-CoA dehydrogenase/oxidase C-terminal" evidence="8">
    <location>
        <begin position="240"/>
        <end position="390"/>
    </location>
</feature>
<name>A0A1Y6BSL1_9BACT</name>
<accession>A0A1Y6BSL1</accession>
<dbReference type="AlphaFoldDB" id="A0A1Y6BSL1"/>
<dbReference type="SUPFAM" id="SSF47203">
    <property type="entry name" value="Acyl-CoA dehydrogenase C-terminal domain-like"/>
    <property type="match status" value="1"/>
</dbReference>
<evidence type="ECO:0000256" key="5">
    <source>
        <dbReference type="ARBA" id="ARBA00022827"/>
    </source>
</evidence>
<evidence type="ECO:0000256" key="6">
    <source>
        <dbReference type="ARBA" id="ARBA00023002"/>
    </source>
</evidence>
<comment type="similarity">
    <text evidence="2 7">Belongs to the acyl-CoA dehydrogenase family.</text>
</comment>
<evidence type="ECO:0000313" key="11">
    <source>
        <dbReference type="EMBL" id="SMF26132.1"/>
    </source>
</evidence>
<keyword evidence="12" id="KW-1185">Reference proteome</keyword>
<dbReference type="InterPro" id="IPR009100">
    <property type="entry name" value="AcylCoA_DH/oxidase_NM_dom_sf"/>
</dbReference>
<dbReference type="SUPFAM" id="SSF56645">
    <property type="entry name" value="Acyl-CoA dehydrogenase NM domain-like"/>
    <property type="match status" value="1"/>
</dbReference>
<dbReference type="InterPro" id="IPR037069">
    <property type="entry name" value="AcylCoA_DH/ox_N_sf"/>
</dbReference>
<protein>
    <submittedName>
        <fullName evidence="11">Acyl-CoA dehydrogenase</fullName>
    </submittedName>
</protein>
<dbReference type="GO" id="GO:0003995">
    <property type="term" value="F:acyl-CoA dehydrogenase activity"/>
    <property type="evidence" value="ECO:0007669"/>
    <property type="project" value="TreeGrafter"/>
</dbReference>
<dbReference type="InterPro" id="IPR050741">
    <property type="entry name" value="Acyl-CoA_dehydrogenase"/>
</dbReference>
<dbReference type="EMBL" id="FWZT01000008">
    <property type="protein sequence ID" value="SMF26132.1"/>
    <property type="molecule type" value="Genomic_DNA"/>
</dbReference>
<feature type="domain" description="Acyl-CoA oxidase/dehydrogenase middle" evidence="9">
    <location>
        <begin position="128"/>
        <end position="228"/>
    </location>
</feature>
<dbReference type="RefSeq" id="WP_200820707.1">
    <property type="nucleotide sequence ID" value="NZ_FWZT01000008.1"/>
</dbReference>
<evidence type="ECO:0000259" key="10">
    <source>
        <dbReference type="Pfam" id="PF02771"/>
    </source>
</evidence>
<dbReference type="InterPro" id="IPR013786">
    <property type="entry name" value="AcylCoA_DH/ox_N"/>
</dbReference>
<reference evidence="12" key="1">
    <citation type="submission" date="2017-04" db="EMBL/GenBank/DDBJ databases">
        <authorList>
            <person name="Varghese N."/>
            <person name="Submissions S."/>
        </authorList>
    </citation>
    <scope>NUCLEOTIDE SEQUENCE [LARGE SCALE GENOMIC DNA]</scope>
    <source>
        <strain evidence="12">RKEM611</strain>
    </source>
</reference>
<dbReference type="Proteomes" id="UP000192907">
    <property type="component" value="Unassembled WGS sequence"/>
</dbReference>
<dbReference type="GO" id="GO:0033539">
    <property type="term" value="P:fatty acid beta-oxidation using acyl-CoA dehydrogenase"/>
    <property type="evidence" value="ECO:0007669"/>
    <property type="project" value="TreeGrafter"/>
</dbReference>
<dbReference type="Pfam" id="PF02770">
    <property type="entry name" value="Acyl-CoA_dh_M"/>
    <property type="match status" value="1"/>
</dbReference>
<evidence type="ECO:0000256" key="7">
    <source>
        <dbReference type="RuleBase" id="RU362125"/>
    </source>
</evidence>
<keyword evidence="5 7" id="KW-0274">FAD</keyword>
<comment type="subunit">
    <text evidence="3">Homodimer.</text>
</comment>
<dbReference type="Pfam" id="PF02771">
    <property type="entry name" value="Acyl-CoA_dh_N"/>
    <property type="match status" value="1"/>
</dbReference>
<keyword evidence="4 7" id="KW-0285">Flavoprotein</keyword>
<gene>
    <name evidence="11" type="ORF">SAMN06296036_108115</name>
</gene>
<evidence type="ECO:0000259" key="8">
    <source>
        <dbReference type="Pfam" id="PF00441"/>
    </source>
</evidence>
<dbReference type="InterPro" id="IPR006091">
    <property type="entry name" value="Acyl-CoA_Oxase/DH_mid-dom"/>
</dbReference>
<evidence type="ECO:0000256" key="1">
    <source>
        <dbReference type="ARBA" id="ARBA00001974"/>
    </source>
</evidence>